<evidence type="ECO:0000256" key="3">
    <source>
        <dbReference type="ARBA" id="ARBA00022475"/>
    </source>
</evidence>
<dbReference type="Pfam" id="PF02608">
    <property type="entry name" value="Bmp"/>
    <property type="match status" value="1"/>
</dbReference>
<dbReference type="InterPro" id="IPR003760">
    <property type="entry name" value="PnrA-like"/>
</dbReference>
<dbReference type="PANTHER" id="PTHR34296:SF2">
    <property type="entry name" value="ABC TRANSPORTER GUANOSINE-BINDING PROTEIN NUPN"/>
    <property type="match status" value="1"/>
</dbReference>
<dbReference type="InterPro" id="IPR028082">
    <property type="entry name" value="Peripla_BP_I"/>
</dbReference>
<evidence type="ECO:0000256" key="4">
    <source>
        <dbReference type="ARBA" id="ARBA00022729"/>
    </source>
</evidence>
<dbReference type="GO" id="GO:0005886">
    <property type="term" value="C:plasma membrane"/>
    <property type="evidence" value="ECO:0007669"/>
    <property type="project" value="UniProtKB-SubCell"/>
</dbReference>
<comment type="subcellular location">
    <subcellularLocation>
        <location evidence="1">Cell membrane</location>
        <topology evidence="1">Lipid-anchor</topology>
    </subcellularLocation>
</comment>
<protein>
    <recommendedName>
        <fullName evidence="7">ABC transporter substrate-binding protein PnrA-like domain-containing protein</fullName>
    </recommendedName>
</protein>
<dbReference type="Gene3D" id="3.40.50.2300">
    <property type="match status" value="2"/>
</dbReference>
<keyword evidence="3" id="KW-1003">Cell membrane</keyword>
<proteinExistence type="inferred from homology"/>
<comment type="caution">
    <text evidence="8">The sequence shown here is derived from an EMBL/GenBank/DDBJ whole genome shotgun (WGS) entry which is preliminary data.</text>
</comment>
<reference evidence="8 9" key="1">
    <citation type="submission" date="2016-03" db="EMBL/GenBank/DDBJ databases">
        <title>Sequencing of Lactobacillus Species from Commercial Turkeys.</title>
        <authorList>
            <person name="Johnson T.J."/>
            <person name="Youmans B.P."/>
            <person name="Case K.A."/>
        </authorList>
    </citation>
    <scope>NUCLEOTIDE SEQUENCE [LARGE SCALE GENOMIC DNA]</scope>
    <source>
        <strain evidence="8 9">UMNLA1</strain>
    </source>
</reference>
<keyword evidence="5" id="KW-0472">Membrane</keyword>
<evidence type="ECO:0000313" key="8">
    <source>
        <dbReference type="EMBL" id="OXS39097.1"/>
    </source>
</evidence>
<keyword evidence="4" id="KW-0732">Signal</keyword>
<sequence>MRKIVTIIVGLVLLGVVFWFGVVYSNNRNHKQIPTVAMVTDGGGVEDGSFNAATWKGLVEWGKEHHVAKGPNGYTYAQSLSDADFFPNMDKLVKKGYNTIIATGYRLTDAIKKASQKYPDTNFVMIDTVVKRPNVASVQFRDNEAAFLAGVAAAKTSKSKQVGFIGGTDSPVMAVFYKGFVQGVHTVDPNIRINKKYVGTFSQPRIGQSLAAAMYDNGVDVIYTVAGGSGEGAFTAAKAVRKNLGRTVWVIGVDQDQSELGEYNGGNVTLASTIKRVDVAVKDMANKAMTKKFPGGKTIYYDLSDRGVDIVNTSLPKSTWKLIQSYKQQIIAGQIKVAGRQS</sequence>
<dbReference type="Proteomes" id="UP000215261">
    <property type="component" value="Unassembled WGS sequence"/>
</dbReference>
<dbReference type="AlphaFoldDB" id="A0A231PWT0"/>
<evidence type="ECO:0000256" key="6">
    <source>
        <dbReference type="ARBA" id="ARBA00023288"/>
    </source>
</evidence>
<evidence type="ECO:0000313" key="9">
    <source>
        <dbReference type="Proteomes" id="UP000215261"/>
    </source>
</evidence>
<dbReference type="SUPFAM" id="SSF53822">
    <property type="entry name" value="Periplasmic binding protein-like I"/>
    <property type="match status" value="1"/>
</dbReference>
<dbReference type="PANTHER" id="PTHR34296">
    <property type="entry name" value="TRANSCRIPTIONAL ACTIVATOR PROTEIN MED"/>
    <property type="match status" value="1"/>
</dbReference>
<comment type="similarity">
    <text evidence="2">Belongs to the BMP lipoprotein family.</text>
</comment>
<accession>A0A231PWT0</accession>
<dbReference type="EMBL" id="LUGO01000065">
    <property type="protein sequence ID" value="OXS39097.1"/>
    <property type="molecule type" value="Genomic_DNA"/>
</dbReference>
<dbReference type="RefSeq" id="WP_089143777.1">
    <property type="nucleotide sequence ID" value="NZ_LUGD01000016.1"/>
</dbReference>
<feature type="domain" description="ABC transporter substrate-binding protein PnrA-like" evidence="7">
    <location>
        <begin position="36"/>
        <end position="339"/>
    </location>
</feature>
<dbReference type="CDD" id="cd06354">
    <property type="entry name" value="PBP1_PrnA-like"/>
    <property type="match status" value="1"/>
</dbReference>
<organism evidence="8 9">
    <name type="scientific">Ligilactobacillus agilis</name>
    <dbReference type="NCBI Taxonomy" id="1601"/>
    <lineage>
        <taxon>Bacteria</taxon>
        <taxon>Bacillati</taxon>
        <taxon>Bacillota</taxon>
        <taxon>Bacilli</taxon>
        <taxon>Lactobacillales</taxon>
        <taxon>Lactobacillaceae</taxon>
        <taxon>Ligilactobacillus</taxon>
    </lineage>
</organism>
<dbReference type="InterPro" id="IPR050957">
    <property type="entry name" value="BMP_lipoprotein"/>
</dbReference>
<name>A0A231PWT0_9LACO</name>
<keyword evidence="6" id="KW-0449">Lipoprotein</keyword>
<gene>
    <name evidence="8" type="ORF">AYP69_01075</name>
</gene>
<evidence type="ECO:0000259" key="7">
    <source>
        <dbReference type="Pfam" id="PF02608"/>
    </source>
</evidence>
<evidence type="ECO:0000256" key="5">
    <source>
        <dbReference type="ARBA" id="ARBA00023136"/>
    </source>
</evidence>
<evidence type="ECO:0000256" key="1">
    <source>
        <dbReference type="ARBA" id="ARBA00004193"/>
    </source>
</evidence>
<evidence type="ECO:0000256" key="2">
    <source>
        <dbReference type="ARBA" id="ARBA00008610"/>
    </source>
</evidence>